<reference evidence="1 2" key="1">
    <citation type="submission" date="2019-05" db="EMBL/GenBank/DDBJ databases">
        <title>Mikania micrantha, genome provides insights into the molecular mechanism of rapid growth.</title>
        <authorList>
            <person name="Liu B."/>
        </authorList>
    </citation>
    <scope>NUCLEOTIDE SEQUENCE [LARGE SCALE GENOMIC DNA]</scope>
    <source>
        <strain evidence="1">NLD-2019</strain>
        <tissue evidence="1">Leaf</tissue>
    </source>
</reference>
<comment type="caution">
    <text evidence="1">The sequence shown here is derived from an EMBL/GenBank/DDBJ whole genome shotgun (WGS) entry which is preliminary data.</text>
</comment>
<name>A0A5N6PTR5_9ASTR</name>
<organism evidence="1 2">
    <name type="scientific">Mikania micrantha</name>
    <name type="common">bitter vine</name>
    <dbReference type="NCBI Taxonomy" id="192012"/>
    <lineage>
        <taxon>Eukaryota</taxon>
        <taxon>Viridiplantae</taxon>
        <taxon>Streptophyta</taxon>
        <taxon>Embryophyta</taxon>
        <taxon>Tracheophyta</taxon>
        <taxon>Spermatophyta</taxon>
        <taxon>Magnoliopsida</taxon>
        <taxon>eudicotyledons</taxon>
        <taxon>Gunneridae</taxon>
        <taxon>Pentapetalae</taxon>
        <taxon>asterids</taxon>
        <taxon>campanulids</taxon>
        <taxon>Asterales</taxon>
        <taxon>Asteraceae</taxon>
        <taxon>Asteroideae</taxon>
        <taxon>Heliantheae alliance</taxon>
        <taxon>Eupatorieae</taxon>
        <taxon>Mikania</taxon>
    </lineage>
</organism>
<dbReference type="Proteomes" id="UP000326396">
    <property type="component" value="Linkage Group LG11"/>
</dbReference>
<gene>
    <name evidence="1" type="ORF">E3N88_07473</name>
</gene>
<evidence type="ECO:0000313" key="1">
    <source>
        <dbReference type="EMBL" id="KAD6796577.1"/>
    </source>
</evidence>
<sequence length="187" mass="21684">MDLEVESQEVAFKTKVIDDIDAKGHLVFSDFETEKTNEVDMDFGFKKEAKDFNRSLTCKALMSEFGQTGLKSSQIKKVVNTMENPSKQYYDVLVDQRKQYKGKEFYWLIKHFQDKSTEDPKFQFVLDLFDDGSQRNIFWADGKSRDSYIKFGDVVFDVTYMTNKFMMPIAPFVGVNHNHSILFGGAL</sequence>
<dbReference type="EMBL" id="SZYD01000003">
    <property type="protein sequence ID" value="KAD6796577.1"/>
    <property type="molecule type" value="Genomic_DNA"/>
</dbReference>
<dbReference type="PANTHER" id="PTHR47718">
    <property type="entry name" value="OS01G0519700 PROTEIN"/>
    <property type="match status" value="1"/>
</dbReference>
<dbReference type="PANTHER" id="PTHR47718:SF7">
    <property type="entry name" value="PROTEIN FAR1-RELATED SEQUENCE"/>
    <property type="match status" value="1"/>
</dbReference>
<dbReference type="AlphaFoldDB" id="A0A5N6PTR5"/>
<dbReference type="OrthoDB" id="2402896at2759"/>
<proteinExistence type="predicted"/>
<evidence type="ECO:0000313" key="2">
    <source>
        <dbReference type="Proteomes" id="UP000326396"/>
    </source>
</evidence>
<accession>A0A5N6PTR5</accession>
<protein>
    <submittedName>
        <fullName evidence="1">Uncharacterized protein</fullName>
    </submittedName>
</protein>
<keyword evidence="2" id="KW-1185">Reference proteome</keyword>